<dbReference type="InterPro" id="IPR020846">
    <property type="entry name" value="MFS_dom"/>
</dbReference>
<keyword evidence="5 9" id="KW-1133">Transmembrane helix</keyword>
<feature type="domain" description="Major facilitator superfamily (MFS) profile" evidence="10">
    <location>
        <begin position="17"/>
        <end position="459"/>
    </location>
</feature>
<evidence type="ECO:0000256" key="7">
    <source>
        <dbReference type="RuleBase" id="RU003346"/>
    </source>
</evidence>
<dbReference type="InterPro" id="IPR005828">
    <property type="entry name" value="MFS_sugar_transport-like"/>
</dbReference>
<evidence type="ECO:0000256" key="5">
    <source>
        <dbReference type="ARBA" id="ARBA00022989"/>
    </source>
</evidence>
<dbReference type="OrthoDB" id="6133115at2759"/>
<evidence type="ECO:0000256" key="2">
    <source>
        <dbReference type="ARBA" id="ARBA00010992"/>
    </source>
</evidence>
<dbReference type="HOGENOM" id="CLU_001265_30_3_1"/>
<protein>
    <submittedName>
        <fullName evidence="11">Putative sugar transporter STL1</fullName>
    </submittedName>
</protein>
<comment type="similarity">
    <text evidence="2 7">Belongs to the major facilitator superfamily. Sugar transporter (TC 2.A.1.1) family.</text>
</comment>
<feature type="transmembrane region" description="Helical" evidence="9">
    <location>
        <begin position="112"/>
        <end position="135"/>
    </location>
</feature>
<feature type="transmembrane region" description="Helical" evidence="9">
    <location>
        <begin position="147"/>
        <end position="165"/>
    </location>
</feature>
<dbReference type="AlphaFoldDB" id="A0A074W746"/>
<reference evidence="11 12" key="1">
    <citation type="journal article" date="2014" name="BMC Genomics">
        <title>Genome sequencing of four Aureobasidium pullulans varieties: biotechnological potential, stress tolerance, and description of new species.</title>
        <authorList>
            <person name="Gostin Ar C."/>
            <person name="Ohm R.A."/>
            <person name="Kogej T."/>
            <person name="Sonjak S."/>
            <person name="Turk M."/>
            <person name="Zajc J."/>
            <person name="Zalar P."/>
            <person name="Grube M."/>
            <person name="Sun H."/>
            <person name="Han J."/>
            <person name="Sharma A."/>
            <person name="Chiniquy J."/>
            <person name="Ngan C.Y."/>
            <person name="Lipzen A."/>
            <person name="Barry K."/>
            <person name="Grigoriev I.V."/>
            <person name="Gunde-Cimerman N."/>
        </authorList>
    </citation>
    <scope>NUCLEOTIDE SEQUENCE [LARGE SCALE GENOMIC DNA]</scope>
    <source>
        <strain evidence="11 12">CBS 147.97</strain>
    </source>
</reference>
<dbReference type="GO" id="GO:0016020">
    <property type="term" value="C:membrane"/>
    <property type="evidence" value="ECO:0007669"/>
    <property type="project" value="UniProtKB-SubCell"/>
</dbReference>
<dbReference type="Pfam" id="PF00083">
    <property type="entry name" value="Sugar_tr"/>
    <property type="match status" value="1"/>
</dbReference>
<keyword evidence="3 7" id="KW-0813">Transport</keyword>
<keyword evidence="12" id="KW-1185">Reference proteome</keyword>
<feature type="transmembrane region" description="Helical" evidence="9">
    <location>
        <begin position="12"/>
        <end position="30"/>
    </location>
</feature>
<dbReference type="PANTHER" id="PTHR48022">
    <property type="entry name" value="PLASTIDIC GLUCOSE TRANSPORTER 4"/>
    <property type="match status" value="1"/>
</dbReference>
<dbReference type="RefSeq" id="XP_013422841.1">
    <property type="nucleotide sequence ID" value="XM_013567387.1"/>
</dbReference>
<dbReference type="NCBIfam" id="TIGR00879">
    <property type="entry name" value="SP"/>
    <property type="match status" value="1"/>
</dbReference>
<dbReference type="GeneID" id="25414329"/>
<organism evidence="11 12">
    <name type="scientific">Aureobasidium namibiae CBS 147.97</name>
    <dbReference type="NCBI Taxonomy" id="1043004"/>
    <lineage>
        <taxon>Eukaryota</taxon>
        <taxon>Fungi</taxon>
        <taxon>Dikarya</taxon>
        <taxon>Ascomycota</taxon>
        <taxon>Pezizomycotina</taxon>
        <taxon>Dothideomycetes</taxon>
        <taxon>Dothideomycetidae</taxon>
        <taxon>Dothideales</taxon>
        <taxon>Saccotheciaceae</taxon>
        <taxon>Aureobasidium</taxon>
    </lineage>
</organism>
<evidence type="ECO:0000313" key="11">
    <source>
        <dbReference type="EMBL" id="KEQ68678.1"/>
    </source>
</evidence>
<keyword evidence="4 9" id="KW-0812">Transmembrane</keyword>
<name>A0A074W746_9PEZI</name>
<dbReference type="GO" id="GO:0005351">
    <property type="term" value="F:carbohydrate:proton symporter activity"/>
    <property type="evidence" value="ECO:0007669"/>
    <property type="project" value="TreeGrafter"/>
</dbReference>
<dbReference type="EMBL" id="KL584727">
    <property type="protein sequence ID" value="KEQ68678.1"/>
    <property type="molecule type" value="Genomic_DNA"/>
</dbReference>
<evidence type="ECO:0000313" key="12">
    <source>
        <dbReference type="Proteomes" id="UP000027730"/>
    </source>
</evidence>
<feature type="transmembrane region" description="Helical" evidence="9">
    <location>
        <begin position="275"/>
        <end position="293"/>
    </location>
</feature>
<evidence type="ECO:0000256" key="8">
    <source>
        <dbReference type="SAM" id="MobiDB-lite"/>
    </source>
</evidence>
<evidence type="ECO:0000256" key="6">
    <source>
        <dbReference type="ARBA" id="ARBA00023136"/>
    </source>
</evidence>
<dbReference type="SUPFAM" id="SSF103473">
    <property type="entry name" value="MFS general substrate transporter"/>
    <property type="match status" value="1"/>
</dbReference>
<dbReference type="PROSITE" id="PS50850">
    <property type="entry name" value="MFS"/>
    <property type="match status" value="1"/>
</dbReference>
<feature type="compositionally biased region" description="Basic and acidic residues" evidence="8">
    <location>
        <begin position="498"/>
        <end position="517"/>
    </location>
</feature>
<evidence type="ECO:0000256" key="4">
    <source>
        <dbReference type="ARBA" id="ARBA00022692"/>
    </source>
</evidence>
<evidence type="ECO:0000256" key="1">
    <source>
        <dbReference type="ARBA" id="ARBA00004141"/>
    </source>
</evidence>
<evidence type="ECO:0000256" key="9">
    <source>
        <dbReference type="SAM" id="Phobius"/>
    </source>
</evidence>
<feature type="transmembrane region" description="Helical" evidence="9">
    <location>
        <begin position="370"/>
        <end position="393"/>
    </location>
</feature>
<sequence length="517" mass="56581">MVGYLDGIQGKTLYKIMSAACGSAFMLYGWDAGVLGGIQETKEFRAAIGDPQGAFIIPIIAAIYNLAAGVMSLCVSFYGMQIGRKGTILLGCLLICIGALLQASTYSVGQIIVGRIVTGAGIGNIAAAVPTYMAEMSLEAKERGPEVSYQLALLITGVALAYWIDLGFVQGLDRHPWLWRIPLALQSCFAIFSAVLLFMLPDTPRWYYARGKEAKGDRVLARLHGLPVEHQNVQAVKADIMASMEEEDETGKISIVSLFWDNTELQFGRRLRTSFLINWAQQFLGINMLVYFSTQIFSNLNYSPLLSGILAGVLNTAFAIASYPPIWYIEKVGRRAMMIWSALGCGVCMLIYVVLTTLPAHMQSAGTNWGAVAIIILYEIVFAFGWLGTCWIYGPEIAPLKYRHVAGSLGAAGEWFSTFVMVFGGGTGINAVGPKIFIWPLLCCFLAAAYVYFLCPETTGKTLEEIDALFARSPEVRERLERDIAARRAGVLPGNEKSMSRDSSDMSKMEVSNIEKI</sequence>
<feature type="transmembrane region" description="Helical" evidence="9">
    <location>
        <begin position="338"/>
        <end position="358"/>
    </location>
</feature>
<keyword evidence="6 9" id="KW-0472">Membrane</keyword>
<dbReference type="PRINTS" id="PR00171">
    <property type="entry name" value="SUGRTRNSPORT"/>
</dbReference>
<feature type="transmembrane region" description="Helical" evidence="9">
    <location>
        <begin position="305"/>
        <end position="326"/>
    </location>
</feature>
<evidence type="ECO:0000256" key="3">
    <source>
        <dbReference type="ARBA" id="ARBA00022448"/>
    </source>
</evidence>
<feature type="transmembrane region" description="Helical" evidence="9">
    <location>
        <begin position="87"/>
        <end position="106"/>
    </location>
</feature>
<dbReference type="InterPro" id="IPR003663">
    <property type="entry name" value="Sugar/inositol_transpt"/>
</dbReference>
<accession>A0A074W746</accession>
<dbReference type="Proteomes" id="UP000027730">
    <property type="component" value="Unassembled WGS sequence"/>
</dbReference>
<dbReference type="Gene3D" id="1.20.1250.20">
    <property type="entry name" value="MFS general substrate transporter like domains"/>
    <property type="match status" value="1"/>
</dbReference>
<feature type="transmembrane region" description="Helical" evidence="9">
    <location>
        <begin position="55"/>
        <end position="80"/>
    </location>
</feature>
<proteinExistence type="inferred from homology"/>
<feature type="transmembrane region" description="Helical" evidence="9">
    <location>
        <begin position="436"/>
        <end position="455"/>
    </location>
</feature>
<dbReference type="InterPro" id="IPR050360">
    <property type="entry name" value="MFS_Sugar_Transporters"/>
</dbReference>
<gene>
    <name evidence="11" type="ORF">M436DRAFT_67990</name>
</gene>
<comment type="subcellular location">
    <subcellularLocation>
        <location evidence="1">Membrane</location>
        <topology evidence="1">Multi-pass membrane protein</topology>
    </subcellularLocation>
</comment>
<feature type="transmembrane region" description="Helical" evidence="9">
    <location>
        <begin position="177"/>
        <end position="200"/>
    </location>
</feature>
<feature type="region of interest" description="Disordered" evidence="8">
    <location>
        <begin position="494"/>
        <end position="517"/>
    </location>
</feature>
<dbReference type="InterPro" id="IPR036259">
    <property type="entry name" value="MFS_trans_sf"/>
</dbReference>
<dbReference type="STRING" id="1043004.A0A074W746"/>
<dbReference type="PANTHER" id="PTHR48022:SF28">
    <property type="entry name" value="MAJOR FACILITATOR SUPERFAMILY (MFS) PROFILE DOMAIN-CONTAINING PROTEIN-RELATED"/>
    <property type="match status" value="1"/>
</dbReference>
<keyword evidence="11" id="KW-0762">Sugar transport</keyword>
<feature type="transmembrane region" description="Helical" evidence="9">
    <location>
        <begin position="405"/>
        <end position="424"/>
    </location>
</feature>
<evidence type="ECO:0000259" key="10">
    <source>
        <dbReference type="PROSITE" id="PS50850"/>
    </source>
</evidence>